<reference evidence="2 3" key="1">
    <citation type="submission" date="2019-03" db="EMBL/GenBank/DDBJ databases">
        <title>Genomic Encyclopedia of Type Strains, Phase IV (KMG-IV): sequencing the most valuable type-strain genomes for metagenomic binning, comparative biology and taxonomic classification.</title>
        <authorList>
            <person name="Goeker M."/>
        </authorList>
    </citation>
    <scope>NUCLEOTIDE SEQUENCE [LARGE SCALE GENOMIC DNA]</scope>
    <source>
        <strain evidence="2 3">DSM 102940</strain>
    </source>
</reference>
<sequence>MKISNNQNIQKIMGEYKKNTKGVNKAEKLKQEKDKIEISENARAFQVARNAYKNLPNIRKEKVDLIKEQIASENYNPSAEEVVNSIFDRKI</sequence>
<name>A0A4R2KUB7_9FIRM</name>
<dbReference type="AlphaFoldDB" id="A0A4R2KUB7"/>
<dbReference type="InterPro" id="IPR031316">
    <property type="entry name" value="FlgM_C"/>
</dbReference>
<keyword evidence="3" id="KW-1185">Reference proteome</keyword>
<gene>
    <name evidence="2" type="ORF">EV214_10874</name>
</gene>
<protein>
    <submittedName>
        <fullName evidence="2">FlgM family anti-sigma-28 factor</fullName>
    </submittedName>
</protein>
<evidence type="ECO:0000313" key="3">
    <source>
        <dbReference type="Proteomes" id="UP000294919"/>
    </source>
</evidence>
<organism evidence="2 3">
    <name type="scientific">Marinisporobacter balticus</name>
    <dbReference type="NCBI Taxonomy" id="2018667"/>
    <lineage>
        <taxon>Bacteria</taxon>
        <taxon>Bacillati</taxon>
        <taxon>Bacillota</taxon>
        <taxon>Clostridia</taxon>
        <taxon>Peptostreptococcales</taxon>
        <taxon>Thermotaleaceae</taxon>
        <taxon>Marinisporobacter</taxon>
    </lineage>
</organism>
<dbReference type="Pfam" id="PF04316">
    <property type="entry name" value="FlgM"/>
    <property type="match status" value="1"/>
</dbReference>
<dbReference type="EMBL" id="SLWV01000008">
    <property type="protein sequence ID" value="TCO76472.1"/>
    <property type="molecule type" value="Genomic_DNA"/>
</dbReference>
<evidence type="ECO:0000313" key="2">
    <source>
        <dbReference type="EMBL" id="TCO76472.1"/>
    </source>
</evidence>
<feature type="domain" description="Anti-sigma-28 factor FlgM C-terminal" evidence="1">
    <location>
        <begin position="34"/>
        <end position="86"/>
    </location>
</feature>
<accession>A0A4R2KUB7</accession>
<comment type="caution">
    <text evidence="2">The sequence shown here is derived from an EMBL/GenBank/DDBJ whole genome shotgun (WGS) entry which is preliminary data.</text>
</comment>
<dbReference type="SUPFAM" id="SSF101498">
    <property type="entry name" value="Anti-sigma factor FlgM"/>
    <property type="match status" value="1"/>
</dbReference>
<dbReference type="Proteomes" id="UP000294919">
    <property type="component" value="Unassembled WGS sequence"/>
</dbReference>
<dbReference type="InterPro" id="IPR035890">
    <property type="entry name" value="Anti-sigma-28_factor_FlgM_sf"/>
</dbReference>
<dbReference type="RefSeq" id="WP_207669655.1">
    <property type="nucleotide sequence ID" value="NZ_SLWV01000008.1"/>
</dbReference>
<evidence type="ECO:0000259" key="1">
    <source>
        <dbReference type="Pfam" id="PF04316"/>
    </source>
</evidence>
<proteinExistence type="predicted"/>